<protein>
    <submittedName>
        <fullName evidence="2">Uncharacterized protein</fullName>
    </submittedName>
</protein>
<accession>A0A2H0BI60</accession>
<name>A0A2H0BI60_9BACT</name>
<evidence type="ECO:0000313" key="3">
    <source>
        <dbReference type="Proteomes" id="UP000230759"/>
    </source>
</evidence>
<reference evidence="2 3" key="1">
    <citation type="submission" date="2017-09" db="EMBL/GenBank/DDBJ databases">
        <title>Depth-based differentiation of microbial function through sediment-hosted aquifers and enrichment of novel symbionts in the deep terrestrial subsurface.</title>
        <authorList>
            <person name="Probst A.J."/>
            <person name="Ladd B."/>
            <person name="Jarett J.K."/>
            <person name="Geller-Mcgrath D.E."/>
            <person name="Sieber C.M."/>
            <person name="Emerson J.B."/>
            <person name="Anantharaman K."/>
            <person name="Thomas B.C."/>
            <person name="Malmstrom R."/>
            <person name="Stieglmeier M."/>
            <person name="Klingl A."/>
            <person name="Woyke T."/>
            <person name="Ryan C.M."/>
            <person name="Banfield J.F."/>
        </authorList>
    </citation>
    <scope>NUCLEOTIDE SEQUENCE [LARGE SCALE GENOMIC DNA]</scope>
    <source>
        <strain evidence="2">CG22_combo_CG10-13_8_21_14_all_45_10</strain>
    </source>
</reference>
<proteinExistence type="predicted"/>
<sequence>LLLPGLSSPHSFTRRGAIILPPEQLYYSIFVLIFLLKWAHEVGGAEGQKSAGKEGGRRQSGGENQTK</sequence>
<feature type="region of interest" description="Disordered" evidence="1">
    <location>
        <begin position="46"/>
        <end position="67"/>
    </location>
</feature>
<evidence type="ECO:0000313" key="2">
    <source>
        <dbReference type="EMBL" id="PIP57239.1"/>
    </source>
</evidence>
<organism evidence="2 3">
    <name type="scientific">Candidatus Woesebacteria bacterium CG22_combo_CG10-13_8_21_14_all_45_10</name>
    <dbReference type="NCBI Taxonomy" id="1975060"/>
    <lineage>
        <taxon>Bacteria</taxon>
        <taxon>Candidatus Woeseibacteriota</taxon>
    </lineage>
</organism>
<dbReference type="Proteomes" id="UP000230759">
    <property type="component" value="Unassembled WGS sequence"/>
</dbReference>
<comment type="caution">
    <text evidence="2">The sequence shown here is derived from an EMBL/GenBank/DDBJ whole genome shotgun (WGS) entry which is preliminary data.</text>
</comment>
<dbReference type="EMBL" id="PCSV01000016">
    <property type="protein sequence ID" value="PIP57239.1"/>
    <property type="molecule type" value="Genomic_DNA"/>
</dbReference>
<feature type="non-terminal residue" evidence="2">
    <location>
        <position position="1"/>
    </location>
</feature>
<dbReference type="AlphaFoldDB" id="A0A2H0BI60"/>
<gene>
    <name evidence="2" type="ORF">COX04_00580</name>
</gene>
<evidence type="ECO:0000256" key="1">
    <source>
        <dbReference type="SAM" id="MobiDB-lite"/>
    </source>
</evidence>